<reference evidence="2 3" key="1">
    <citation type="submission" date="2024-01" db="EMBL/GenBank/DDBJ databases">
        <title>Complete genome of Cladobotryum mycophilum ATHUM6906.</title>
        <authorList>
            <person name="Christinaki A.C."/>
            <person name="Myridakis A.I."/>
            <person name="Kouvelis V.N."/>
        </authorList>
    </citation>
    <scope>NUCLEOTIDE SEQUENCE [LARGE SCALE GENOMIC DNA]</scope>
    <source>
        <strain evidence="2 3">ATHUM6906</strain>
    </source>
</reference>
<sequence>MESDHGGEHHEWNNAYCQWSQRSDSPQRCSTLSTSPGGDVESAIAEVRARLAIMEAQMAAQMAEVRHLMVEMEQRRLQEAAATQQAYRAEREDLVGDISALYELTGNVRRSAQ</sequence>
<protein>
    <submittedName>
        <fullName evidence="2">Uncharacterized protein</fullName>
    </submittedName>
</protein>
<feature type="coiled-coil region" evidence="1">
    <location>
        <begin position="44"/>
        <end position="90"/>
    </location>
</feature>
<evidence type="ECO:0000313" key="2">
    <source>
        <dbReference type="EMBL" id="KAK5997457.1"/>
    </source>
</evidence>
<accession>A0ABR0T015</accession>
<evidence type="ECO:0000256" key="1">
    <source>
        <dbReference type="SAM" id="Coils"/>
    </source>
</evidence>
<name>A0ABR0T015_9HYPO</name>
<proteinExistence type="predicted"/>
<keyword evidence="3" id="KW-1185">Reference proteome</keyword>
<gene>
    <name evidence="2" type="ORF">PT974_02818</name>
</gene>
<comment type="caution">
    <text evidence="2">The sequence shown here is derived from an EMBL/GenBank/DDBJ whole genome shotgun (WGS) entry which is preliminary data.</text>
</comment>
<evidence type="ECO:0000313" key="3">
    <source>
        <dbReference type="Proteomes" id="UP001338125"/>
    </source>
</evidence>
<dbReference type="Proteomes" id="UP001338125">
    <property type="component" value="Unassembled WGS sequence"/>
</dbReference>
<keyword evidence="1" id="KW-0175">Coiled coil</keyword>
<organism evidence="2 3">
    <name type="scientific">Cladobotryum mycophilum</name>
    <dbReference type="NCBI Taxonomy" id="491253"/>
    <lineage>
        <taxon>Eukaryota</taxon>
        <taxon>Fungi</taxon>
        <taxon>Dikarya</taxon>
        <taxon>Ascomycota</taxon>
        <taxon>Pezizomycotina</taxon>
        <taxon>Sordariomycetes</taxon>
        <taxon>Hypocreomycetidae</taxon>
        <taxon>Hypocreales</taxon>
        <taxon>Hypocreaceae</taxon>
        <taxon>Cladobotryum</taxon>
    </lineage>
</organism>
<dbReference type="EMBL" id="JAVFKD010000002">
    <property type="protein sequence ID" value="KAK5997457.1"/>
    <property type="molecule type" value="Genomic_DNA"/>
</dbReference>